<keyword evidence="4" id="KW-0998">Cell outer membrane</keyword>
<dbReference type="Pfam" id="PF07963">
    <property type="entry name" value="N_methyl"/>
    <property type="match status" value="1"/>
</dbReference>
<dbReference type="EMBL" id="BNAJ01000006">
    <property type="protein sequence ID" value="GHF48696.1"/>
    <property type="molecule type" value="Genomic_DNA"/>
</dbReference>
<proteinExistence type="predicted"/>
<evidence type="ECO:0000256" key="2">
    <source>
        <dbReference type="ARBA" id="ARBA00004418"/>
    </source>
</evidence>
<dbReference type="NCBIfam" id="TIGR02532">
    <property type="entry name" value="IV_pilin_GFxxxE"/>
    <property type="match status" value="1"/>
</dbReference>
<dbReference type="Proteomes" id="UP000619376">
    <property type="component" value="Unassembled WGS sequence"/>
</dbReference>
<evidence type="ECO:0008006" key="7">
    <source>
        <dbReference type="Google" id="ProtNLM"/>
    </source>
</evidence>
<dbReference type="InterPro" id="IPR045584">
    <property type="entry name" value="Pilin-like"/>
</dbReference>
<keyword evidence="4" id="KW-0472">Membrane</keyword>
<evidence type="ECO:0000256" key="4">
    <source>
        <dbReference type="ARBA" id="ARBA00023237"/>
    </source>
</evidence>
<dbReference type="Gene3D" id="3.30.700.10">
    <property type="entry name" value="Glycoprotein, Type 4 Pilin"/>
    <property type="match status" value="1"/>
</dbReference>
<evidence type="ECO:0000256" key="1">
    <source>
        <dbReference type="ARBA" id="ARBA00004203"/>
    </source>
</evidence>
<accession>A0ABQ3JUY8</accession>
<evidence type="ECO:0000313" key="6">
    <source>
        <dbReference type="Proteomes" id="UP000619376"/>
    </source>
</evidence>
<dbReference type="SUPFAM" id="SSF54523">
    <property type="entry name" value="Pili subunits"/>
    <property type="match status" value="1"/>
</dbReference>
<organism evidence="5 6">
    <name type="scientific">Deinococcus metalli</name>
    <dbReference type="NCBI Taxonomy" id="1141878"/>
    <lineage>
        <taxon>Bacteria</taxon>
        <taxon>Thermotogati</taxon>
        <taxon>Deinococcota</taxon>
        <taxon>Deinococci</taxon>
        <taxon>Deinococcales</taxon>
        <taxon>Deinococcaceae</taxon>
        <taxon>Deinococcus</taxon>
    </lineage>
</organism>
<keyword evidence="6" id="KW-1185">Reference proteome</keyword>
<evidence type="ECO:0000256" key="3">
    <source>
        <dbReference type="ARBA" id="ARBA00022764"/>
    </source>
</evidence>
<evidence type="ECO:0000313" key="5">
    <source>
        <dbReference type="EMBL" id="GHF48696.1"/>
    </source>
</evidence>
<dbReference type="InterPro" id="IPR012902">
    <property type="entry name" value="N_methyl_site"/>
</dbReference>
<keyword evidence="3" id="KW-0574">Periplasm</keyword>
<comment type="subcellular location">
    <subcellularLocation>
        <location evidence="1">Cell outer membrane</location>
        <topology evidence="1">Single-pass membrane protein</topology>
    </subcellularLocation>
    <subcellularLocation>
        <location evidence="2">Periplasm</location>
    </subcellularLocation>
</comment>
<comment type="caution">
    <text evidence="5">The sequence shown here is derived from an EMBL/GenBank/DDBJ whole genome shotgun (WGS) entry which is preliminary data.</text>
</comment>
<name>A0ABQ3JUY8_9DEIO</name>
<gene>
    <name evidence="5" type="ORF">GCM10017781_26350</name>
</gene>
<sequence>MKAAGFTLMELLVVLAIVGILAGIGTANYLKWINTTRADAAAAEVGRLLDRASSRVRTTNKDVTVTVNTTANTIDLSQGGVSFSKATLDATISSLTCSPACTGTATAVTAQAPFGGFANDATTPVAADIKIVISRNGLSRSVYVLGPAALLKVVRN</sequence>
<dbReference type="RefSeq" id="WP_260322917.1">
    <property type="nucleotide sequence ID" value="NZ_BNAJ01000006.1"/>
</dbReference>
<reference evidence="6" key="1">
    <citation type="journal article" date="2019" name="Int. J. Syst. Evol. Microbiol.">
        <title>The Global Catalogue of Microorganisms (GCM) 10K type strain sequencing project: providing services to taxonomists for standard genome sequencing and annotation.</title>
        <authorList>
            <consortium name="The Broad Institute Genomics Platform"/>
            <consortium name="The Broad Institute Genome Sequencing Center for Infectious Disease"/>
            <person name="Wu L."/>
            <person name="Ma J."/>
        </authorList>
    </citation>
    <scope>NUCLEOTIDE SEQUENCE [LARGE SCALE GENOMIC DNA]</scope>
    <source>
        <strain evidence="6">CGMCC 1.18437</strain>
    </source>
</reference>
<protein>
    <recommendedName>
        <fullName evidence="7">Prepilin-type N-terminal cleavage/methylation domain-containing protein</fullName>
    </recommendedName>
</protein>